<name>A0A193C9M2_AMYOR</name>
<protein>
    <submittedName>
        <fullName evidence="2">Uncharacterized protein</fullName>
    </submittedName>
</protein>
<dbReference type="eggNOG" id="ENOG5033T88">
    <property type="taxonomic scope" value="Bacteria"/>
</dbReference>
<dbReference type="STRING" id="31958.SD37_39360"/>
<keyword evidence="1" id="KW-0812">Transmembrane</keyword>
<keyword evidence="3" id="KW-1185">Reference proteome</keyword>
<gene>
    <name evidence="2" type="ORF">SD37_39360</name>
</gene>
<organism evidence="2 3">
    <name type="scientific">Amycolatopsis orientalis</name>
    <name type="common">Nocardia orientalis</name>
    <dbReference type="NCBI Taxonomy" id="31958"/>
    <lineage>
        <taxon>Bacteria</taxon>
        <taxon>Bacillati</taxon>
        <taxon>Actinomycetota</taxon>
        <taxon>Actinomycetes</taxon>
        <taxon>Pseudonocardiales</taxon>
        <taxon>Pseudonocardiaceae</taxon>
        <taxon>Amycolatopsis</taxon>
    </lineage>
</organism>
<feature type="transmembrane region" description="Helical" evidence="1">
    <location>
        <begin position="89"/>
        <end position="110"/>
    </location>
</feature>
<reference evidence="2 3" key="1">
    <citation type="journal article" date="2015" name="Genome Announc.">
        <title>Draft Genome Sequence of Norvancomycin-Producing Strain Amycolatopsis orientalis CPCC200066.</title>
        <authorList>
            <person name="Lei X."/>
            <person name="Yuan F."/>
            <person name="Shi Y."/>
            <person name="Li X."/>
            <person name="Wang L."/>
            <person name="Hong B."/>
        </authorList>
    </citation>
    <scope>NUCLEOTIDE SEQUENCE [LARGE SCALE GENOMIC DNA]</scope>
    <source>
        <strain evidence="2 3">B-37</strain>
    </source>
</reference>
<feature type="transmembrane region" description="Helical" evidence="1">
    <location>
        <begin position="196"/>
        <end position="217"/>
    </location>
</feature>
<feature type="transmembrane region" description="Helical" evidence="1">
    <location>
        <begin position="62"/>
        <end position="82"/>
    </location>
</feature>
<proteinExistence type="predicted"/>
<evidence type="ECO:0000256" key="1">
    <source>
        <dbReference type="SAM" id="Phobius"/>
    </source>
</evidence>
<dbReference type="Proteomes" id="UP000093695">
    <property type="component" value="Chromosome"/>
</dbReference>
<evidence type="ECO:0000313" key="2">
    <source>
        <dbReference type="EMBL" id="ANN21053.1"/>
    </source>
</evidence>
<keyword evidence="1" id="KW-1133">Transmembrane helix</keyword>
<dbReference type="RefSeq" id="WP_052675103.1">
    <property type="nucleotide sequence ID" value="NZ_CP016174.1"/>
</dbReference>
<dbReference type="AlphaFoldDB" id="A0A193C9M2"/>
<sequence>MNGKIGGVALVLAPLVWFAGLLSRHLVLKDFTPEQVAWFDEQPFAAPGQLAAYAANPGFVTAAYSLFLLGAVLSFVAFLALAKLVAAKAPALAVWGLILLVFGLFARLYFAGVDLTAFRLVDTLGVDQATKIVMDGYVDLSYGFWRIPVTASVGQFAGGLVLAIGTYRAGIFGTGRALMFLWPCTMWVGVLKESDLFGVLGAGAACLVLVPLGVRILRNRPPSDRGRRPLSW</sequence>
<evidence type="ECO:0000313" key="3">
    <source>
        <dbReference type="Proteomes" id="UP000093695"/>
    </source>
</evidence>
<keyword evidence="1" id="KW-0472">Membrane</keyword>
<accession>A0A193C9M2</accession>
<feature type="transmembrane region" description="Helical" evidence="1">
    <location>
        <begin position="171"/>
        <end position="190"/>
    </location>
</feature>
<dbReference type="EMBL" id="CP016174">
    <property type="protein sequence ID" value="ANN21053.1"/>
    <property type="molecule type" value="Genomic_DNA"/>
</dbReference>
<feature type="transmembrane region" description="Helical" evidence="1">
    <location>
        <begin position="144"/>
        <end position="164"/>
    </location>
</feature>
<dbReference type="KEGG" id="aori:SD37_39360"/>